<gene>
    <name evidence="9" type="ORF">GCM10007968_18410</name>
</gene>
<dbReference type="PROSITE" id="PS01348">
    <property type="entry name" value="MRAY_2"/>
    <property type="match status" value="1"/>
</dbReference>
<feature type="transmembrane region" description="Helical" evidence="8">
    <location>
        <begin position="69"/>
        <end position="85"/>
    </location>
</feature>
<dbReference type="RefSeq" id="WP_188802797.1">
    <property type="nucleotide sequence ID" value="NZ_BMOK01000006.1"/>
</dbReference>
<feature type="transmembrane region" description="Helical" evidence="8">
    <location>
        <begin position="46"/>
        <end position="63"/>
    </location>
</feature>
<name>A0A917S5F5_9BACL</name>
<keyword evidence="6 8" id="KW-0472">Membrane</keyword>
<feature type="transmembrane region" description="Helical" evidence="8">
    <location>
        <begin position="154"/>
        <end position="172"/>
    </location>
</feature>
<feature type="transmembrane region" description="Helical" evidence="8">
    <location>
        <begin position="285"/>
        <end position="304"/>
    </location>
</feature>
<dbReference type="GO" id="GO:0044038">
    <property type="term" value="P:cell wall macromolecule biosynthetic process"/>
    <property type="evidence" value="ECO:0007669"/>
    <property type="project" value="TreeGrafter"/>
</dbReference>
<organism evidence="9 10">
    <name type="scientific">Sporolactobacillus putidus</name>
    <dbReference type="NCBI Taxonomy" id="492735"/>
    <lineage>
        <taxon>Bacteria</taxon>
        <taxon>Bacillati</taxon>
        <taxon>Bacillota</taxon>
        <taxon>Bacilli</taxon>
        <taxon>Bacillales</taxon>
        <taxon>Sporolactobacillaceae</taxon>
        <taxon>Sporolactobacillus</taxon>
    </lineage>
</organism>
<evidence type="ECO:0000313" key="10">
    <source>
        <dbReference type="Proteomes" id="UP000654670"/>
    </source>
</evidence>
<proteinExistence type="predicted"/>
<reference evidence="9" key="1">
    <citation type="journal article" date="2014" name="Int. J. Syst. Evol. Microbiol.">
        <title>Complete genome sequence of Corynebacterium casei LMG S-19264T (=DSM 44701T), isolated from a smear-ripened cheese.</title>
        <authorList>
            <consortium name="US DOE Joint Genome Institute (JGI-PGF)"/>
            <person name="Walter F."/>
            <person name="Albersmeier A."/>
            <person name="Kalinowski J."/>
            <person name="Ruckert C."/>
        </authorList>
    </citation>
    <scope>NUCLEOTIDE SEQUENCE</scope>
    <source>
        <strain evidence="9">JCM 15325</strain>
    </source>
</reference>
<evidence type="ECO:0000256" key="1">
    <source>
        <dbReference type="ARBA" id="ARBA00004651"/>
    </source>
</evidence>
<evidence type="ECO:0000256" key="6">
    <source>
        <dbReference type="ARBA" id="ARBA00023136"/>
    </source>
</evidence>
<feature type="transmembrane region" description="Helical" evidence="8">
    <location>
        <begin position="208"/>
        <end position="225"/>
    </location>
</feature>
<dbReference type="PANTHER" id="PTHR22926">
    <property type="entry name" value="PHOSPHO-N-ACETYLMURAMOYL-PENTAPEPTIDE-TRANSFERASE"/>
    <property type="match status" value="1"/>
</dbReference>
<feature type="transmembrane region" description="Helical" evidence="8">
    <location>
        <begin position="178"/>
        <end position="196"/>
    </location>
</feature>
<keyword evidence="4 8" id="KW-0812">Transmembrane</keyword>
<evidence type="ECO:0000256" key="5">
    <source>
        <dbReference type="ARBA" id="ARBA00022989"/>
    </source>
</evidence>
<dbReference type="InterPro" id="IPR000715">
    <property type="entry name" value="Glycosyl_transferase_4"/>
</dbReference>
<dbReference type="AlphaFoldDB" id="A0A917S5F5"/>
<dbReference type="GO" id="GO:0071555">
    <property type="term" value="P:cell wall organization"/>
    <property type="evidence" value="ECO:0007669"/>
    <property type="project" value="TreeGrafter"/>
</dbReference>
<keyword evidence="7" id="KW-0479">Metal-binding</keyword>
<dbReference type="PANTHER" id="PTHR22926:SF3">
    <property type="entry name" value="UNDECAPRENYL-PHOSPHATE ALPHA-N-ACETYLGLUCOSAMINYL 1-PHOSPHATE TRANSFERASE"/>
    <property type="match status" value="1"/>
</dbReference>
<dbReference type="GO" id="GO:0009103">
    <property type="term" value="P:lipopolysaccharide biosynthetic process"/>
    <property type="evidence" value="ECO:0007669"/>
    <property type="project" value="TreeGrafter"/>
</dbReference>
<feature type="transmembrane region" description="Helical" evidence="8">
    <location>
        <begin position="310"/>
        <end position="334"/>
    </location>
</feature>
<dbReference type="CDD" id="cd06853">
    <property type="entry name" value="GT_WecA_like"/>
    <property type="match status" value="1"/>
</dbReference>
<evidence type="ECO:0000313" key="9">
    <source>
        <dbReference type="EMBL" id="GGL54644.1"/>
    </source>
</evidence>
<dbReference type="EMBL" id="BMOK01000006">
    <property type="protein sequence ID" value="GGL54644.1"/>
    <property type="molecule type" value="Genomic_DNA"/>
</dbReference>
<evidence type="ECO:0000256" key="8">
    <source>
        <dbReference type="SAM" id="Phobius"/>
    </source>
</evidence>
<feature type="transmembrane region" description="Helical" evidence="8">
    <location>
        <begin position="123"/>
        <end position="142"/>
    </location>
</feature>
<keyword evidence="5 8" id="KW-1133">Transmembrane helix</keyword>
<feature type="binding site" evidence="7">
    <location>
        <position position="147"/>
    </location>
    <ligand>
        <name>Mg(2+)</name>
        <dbReference type="ChEBI" id="CHEBI:18420"/>
    </ligand>
</feature>
<feature type="transmembrane region" description="Helical" evidence="8">
    <location>
        <begin position="97"/>
        <end position="117"/>
    </location>
</feature>
<comment type="subcellular location">
    <subcellularLocation>
        <location evidence="1">Cell membrane</location>
        <topology evidence="1">Multi-pass membrane protein</topology>
    </subcellularLocation>
</comment>
<evidence type="ECO:0000256" key="7">
    <source>
        <dbReference type="PIRSR" id="PIRSR600715-1"/>
    </source>
</evidence>
<dbReference type="InterPro" id="IPR018480">
    <property type="entry name" value="PNAcMuramoyl-5peptid_Trfase_CS"/>
</dbReference>
<accession>A0A917S5F5</accession>
<evidence type="ECO:0000256" key="4">
    <source>
        <dbReference type="ARBA" id="ARBA00022692"/>
    </source>
</evidence>
<feature type="binding site" evidence="7">
    <location>
        <position position="207"/>
    </location>
    <ligand>
        <name>Mg(2+)</name>
        <dbReference type="ChEBI" id="CHEBI:18420"/>
    </ligand>
</feature>
<keyword evidence="7" id="KW-0460">Magnesium</keyword>
<dbReference type="Proteomes" id="UP000654670">
    <property type="component" value="Unassembled WGS sequence"/>
</dbReference>
<feature type="transmembrane region" description="Helical" evidence="8">
    <location>
        <begin position="231"/>
        <end position="252"/>
    </location>
</feature>
<keyword evidence="10" id="KW-1185">Reference proteome</keyword>
<dbReference type="GO" id="GO:0016780">
    <property type="term" value="F:phosphotransferase activity, for other substituted phosphate groups"/>
    <property type="evidence" value="ECO:0007669"/>
    <property type="project" value="InterPro"/>
</dbReference>
<comment type="caution">
    <text evidence="9">The sequence shown here is derived from an EMBL/GenBank/DDBJ whole genome shotgun (WGS) entry which is preliminary data.</text>
</comment>
<dbReference type="Pfam" id="PF00953">
    <property type="entry name" value="Glycos_transf_4"/>
    <property type="match status" value="1"/>
</dbReference>
<sequence>MVYLTFVICFLAAIGLTPLVKKLAIQAGATDVPNARKVHKKIMPRMGGLAIYFAFIIGMVILWPVSSYTIPLIAGSVIIILTGILDDLYSLSPRVKLIAHFFAALVIVEGGITVTYINLPFNGVLYLHWLSIPLTLLWIMGITNAINLIDGLDGLAAGVSSIVLMTIAGLALTENDLFVFAVSAVLLGSTLGFLPYNFHPAKIFMGDTGSYFLGYVISVLALLGFKNVTMFSLVVPVVILAVPISDTLFAIIRRLVNKKPLTAPDRSHLHHCLLRYGFSQSQTVVLMYGMSAMFALAAILLSTSTLLGSLLIIIGVMVTIELVVEGVGLVSTGYKPLLKTYKRILSLAKALSPAKAK</sequence>
<dbReference type="GO" id="GO:0005886">
    <property type="term" value="C:plasma membrane"/>
    <property type="evidence" value="ECO:0007669"/>
    <property type="project" value="UniProtKB-SubCell"/>
</dbReference>
<keyword evidence="3 9" id="KW-0808">Transferase</keyword>
<evidence type="ECO:0000256" key="3">
    <source>
        <dbReference type="ARBA" id="ARBA00022679"/>
    </source>
</evidence>
<dbReference type="GO" id="GO:0046872">
    <property type="term" value="F:metal ion binding"/>
    <property type="evidence" value="ECO:0007669"/>
    <property type="project" value="UniProtKB-KW"/>
</dbReference>
<protein>
    <submittedName>
        <fullName evidence="9">Undecaprenyl-phosphate alpha-N-acetylglucosaminyl 1-phosphate transferase</fullName>
    </submittedName>
</protein>
<keyword evidence="2" id="KW-1003">Cell membrane</keyword>
<comment type="cofactor">
    <cofactor evidence="7">
        <name>Mg(2+)</name>
        <dbReference type="ChEBI" id="CHEBI:18420"/>
    </cofactor>
</comment>
<feature type="transmembrane region" description="Helical" evidence="8">
    <location>
        <begin position="6"/>
        <end position="25"/>
    </location>
</feature>
<reference evidence="9" key="2">
    <citation type="submission" date="2020-09" db="EMBL/GenBank/DDBJ databases">
        <authorList>
            <person name="Sun Q."/>
            <person name="Ohkuma M."/>
        </authorList>
    </citation>
    <scope>NUCLEOTIDE SEQUENCE</scope>
    <source>
        <strain evidence="9">JCM 15325</strain>
    </source>
</reference>
<evidence type="ECO:0000256" key="2">
    <source>
        <dbReference type="ARBA" id="ARBA00022475"/>
    </source>
</evidence>